<keyword evidence="3" id="KW-1185">Reference proteome</keyword>
<evidence type="ECO:0000313" key="3">
    <source>
        <dbReference type="Proteomes" id="UP000247591"/>
    </source>
</evidence>
<gene>
    <name evidence="2" type="ORF">DFR67_10958</name>
</gene>
<dbReference type="RefSeq" id="WP_110470486.1">
    <property type="nucleotide sequence ID" value="NZ_QJSP01000009.1"/>
</dbReference>
<proteinExistence type="predicted"/>
<dbReference type="GO" id="GO:0005576">
    <property type="term" value="C:extracellular region"/>
    <property type="evidence" value="ECO:0007669"/>
    <property type="project" value="TreeGrafter"/>
</dbReference>
<comment type="caution">
    <text evidence="2">The sequence shown here is derived from an EMBL/GenBank/DDBJ whole genome shotgun (WGS) entry which is preliminary data.</text>
</comment>
<dbReference type="PANTHER" id="PTHR33371">
    <property type="entry name" value="INTERMEMBRANE PHOSPHOLIPID TRANSPORT SYSTEM BINDING PROTEIN MLAD-RELATED"/>
    <property type="match status" value="1"/>
</dbReference>
<dbReference type="Proteomes" id="UP000247591">
    <property type="component" value="Unassembled WGS sequence"/>
</dbReference>
<reference evidence="2 3" key="1">
    <citation type="submission" date="2018-06" db="EMBL/GenBank/DDBJ databases">
        <title>Genomic Encyclopedia of Type Strains, Phase IV (KMG-IV): sequencing the most valuable type-strain genomes for metagenomic binning, comparative biology and taxonomic classification.</title>
        <authorList>
            <person name="Goeker M."/>
        </authorList>
    </citation>
    <scope>NUCLEOTIDE SEQUENCE [LARGE SCALE GENOMIC DNA]</scope>
    <source>
        <strain evidence="2 3">DSM 45521</strain>
    </source>
</reference>
<feature type="domain" description="Mce/MlaD" evidence="1">
    <location>
        <begin position="50"/>
        <end position="125"/>
    </location>
</feature>
<organism evidence="2 3">
    <name type="scientific">Williamsia limnetica</name>
    <dbReference type="NCBI Taxonomy" id="882452"/>
    <lineage>
        <taxon>Bacteria</taxon>
        <taxon>Bacillati</taxon>
        <taxon>Actinomycetota</taxon>
        <taxon>Actinomycetes</taxon>
        <taxon>Mycobacteriales</taxon>
        <taxon>Nocardiaceae</taxon>
        <taxon>Williamsia</taxon>
    </lineage>
</organism>
<dbReference type="Pfam" id="PF02470">
    <property type="entry name" value="MlaD"/>
    <property type="match status" value="1"/>
</dbReference>
<dbReference type="PANTHER" id="PTHR33371:SF15">
    <property type="entry name" value="LIPOPROTEIN LPRN"/>
    <property type="match status" value="1"/>
</dbReference>
<evidence type="ECO:0000313" key="2">
    <source>
        <dbReference type="EMBL" id="PYE15830.1"/>
    </source>
</evidence>
<accession>A0A318RI73</accession>
<name>A0A318RI73_WILLI</name>
<dbReference type="AlphaFoldDB" id="A0A318RI73"/>
<dbReference type="InterPro" id="IPR052336">
    <property type="entry name" value="MlaD_Phospholipid_Transporter"/>
</dbReference>
<evidence type="ECO:0000259" key="1">
    <source>
        <dbReference type="Pfam" id="PF02470"/>
    </source>
</evidence>
<sequence length="372" mass="37906">MSAFTGGAHRAKASVVAGVAGVMLLSGCGSIPGLTIDQIPLPAPGGVGGGYEIKGSFGNALNLPSRAKVKLNGNDVGLVDSITANNYAADITMLVRKDIELPVGTGAELRQGTPLGDVFVALLPPEDGDAAGIMKPGDSLSGETSEAATVEDLLVTATAFVDGGAIKNLTEIINELSNAVGGKAPELTGLITGMTTAISRLAQNTTEIDTALQSLNGLSTDLANGREQLVASINTVGPALSVVDAQIPSIVTTLDKTKVVTDALNDFLDSQTGNTVELTNNLLVDVEALGRAVEELGPVSDKLKVLTPKWVNATPGSAATVAARVWFLSPGFGFDAASRLPEVGDIDQGVNSLHQTLVRVLARLTGTQGCCG</sequence>
<dbReference type="InterPro" id="IPR003399">
    <property type="entry name" value="Mce/MlaD"/>
</dbReference>
<dbReference type="OrthoDB" id="4368973at2"/>
<protein>
    <submittedName>
        <fullName evidence="2">Virulence factor Mce-like protein</fullName>
    </submittedName>
</protein>
<dbReference type="EMBL" id="QJSP01000009">
    <property type="protein sequence ID" value="PYE15830.1"/>
    <property type="molecule type" value="Genomic_DNA"/>
</dbReference>